<dbReference type="GO" id="GO:0000324">
    <property type="term" value="C:fungal-type vacuole"/>
    <property type="evidence" value="ECO:0007669"/>
    <property type="project" value="TreeGrafter"/>
</dbReference>
<dbReference type="Gene3D" id="3.40.50.1820">
    <property type="entry name" value="alpha/beta hydrolase"/>
    <property type="match status" value="1"/>
</dbReference>
<evidence type="ECO:0000256" key="5">
    <source>
        <dbReference type="ARBA" id="ARBA00023180"/>
    </source>
</evidence>
<keyword evidence="3 6" id="KW-0645">Protease</keyword>
<protein>
    <recommendedName>
        <fullName evidence="6">Carboxypeptidase</fullName>
        <ecNumber evidence="6">3.4.16.-</ecNumber>
    </recommendedName>
</protein>
<reference evidence="8 9" key="1">
    <citation type="submission" date="2021-11" db="EMBL/GenBank/DDBJ databases">
        <title>Black yeast isolated from Biological Soil Crust.</title>
        <authorList>
            <person name="Kurbessoian T."/>
        </authorList>
    </citation>
    <scope>NUCLEOTIDE SEQUENCE [LARGE SCALE GENOMIC DNA]</scope>
    <source>
        <strain evidence="8 9">CCFEE 5522</strain>
    </source>
</reference>
<comment type="similarity">
    <text evidence="1 6">Belongs to the peptidase S10 family.</text>
</comment>
<dbReference type="AlphaFoldDB" id="A0AAV9JU11"/>
<dbReference type="InterPro" id="IPR001563">
    <property type="entry name" value="Peptidase_S10"/>
</dbReference>
<name>A0AAV9JU11_9PEZI</name>
<dbReference type="PRINTS" id="PR00724">
    <property type="entry name" value="CRBOXYPTASEC"/>
</dbReference>
<dbReference type="GO" id="GO:0004185">
    <property type="term" value="F:serine-type carboxypeptidase activity"/>
    <property type="evidence" value="ECO:0007669"/>
    <property type="project" value="UniProtKB-UniRule"/>
</dbReference>
<feature type="signal peptide" evidence="6">
    <location>
        <begin position="1"/>
        <end position="19"/>
    </location>
</feature>
<evidence type="ECO:0000256" key="6">
    <source>
        <dbReference type="RuleBase" id="RU361156"/>
    </source>
</evidence>
<evidence type="ECO:0000256" key="2">
    <source>
        <dbReference type="ARBA" id="ARBA00022645"/>
    </source>
</evidence>
<dbReference type="SUPFAM" id="SSF53474">
    <property type="entry name" value="alpha/beta-Hydrolases"/>
    <property type="match status" value="1"/>
</dbReference>
<accession>A0AAV9JU11</accession>
<dbReference type="Proteomes" id="UP001324427">
    <property type="component" value="Unassembled WGS sequence"/>
</dbReference>
<feature type="region of interest" description="Disordered" evidence="7">
    <location>
        <begin position="552"/>
        <end position="571"/>
    </location>
</feature>
<keyword evidence="6" id="KW-0732">Signal</keyword>
<keyword evidence="2 6" id="KW-0121">Carboxypeptidase</keyword>
<evidence type="ECO:0000313" key="8">
    <source>
        <dbReference type="EMBL" id="KAK4548561.1"/>
    </source>
</evidence>
<feature type="chain" id="PRO_5043112113" description="Carboxypeptidase" evidence="6">
    <location>
        <begin position="20"/>
        <end position="571"/>
    </location>
</feature>
<keyword evidence="5" id="KW-0325">Glycoprotein</keyword>
<dbReference type="Pfam" id="PF00450">
    <property type="entry name" value="Peptidase_S10"/>
    <property type="match status" value="1"/>
</dbReference>
<gene>
    <name evidence="8" type="ORF">LTR36_009471</name>
</gene>
<proteinExistence type="inferred from homology"/>
<dbReference type="PANTHER" id="PTHR11802:SF64">
    <property type="entry name" value="CARBOXYPEPTIDASE"/>
    <property type="match status" value="1"/>
</dbReference>
<dbReference type="EC" id="3.4.16.-" evidence="6"/>
<evidence type="ECO:0000313" key="9">
    <source>
        <dbReference type="Proteomes" id="UP001324427"/>
    </source>
</evidence>
<dbReference type="EMBL" id="JAVFHQ010000007">
    <property type="protein sequence ID" value="KAK4548561.1"/>
    <property type="molecule type" value="Genomic_DNA"/>
</dbReference>
<evidence type="ECO:0000256" key="7">
    <source>
        <dbReference type="SAM" id="MobiDB-lite"/>
    </source>
</evidence>
<dbReference type="InterPro" id="IPR029058">
    <property type="entry name" value="AB_hydrolase_fold"/>
</dbReference>
<evidence type="ECO:0000256" key="1">
    <source>
        <dbReference type="ARBA" id="ARBA00009431"/>
    </source>
</evidence>
<keyword evidence="4 6" id="KW-0378">Hydrolase</keyword>
<comment type="caution">
    <text evidence="8">The sequence shown here is derived from an EMBL/GenBank/DDBJ whole genome shotgun (WGS) entry which is preliminary data.</text>
</comment>
<evidence type="ECO:0000256" key="3">
    <source>
        <dbReference type="ARBA" id="ARBA00022670"/>
    </source>
</evidence>
<organism evidence="8 9">
    <name type="scientific">Oleoguttula mirabilis</name>
    <dbReference type="NCBI Taxonomy" id="1507867"/>
    <lineage>
        <taxon>Eukaryota</taxon>
        <taxon>Fungi</taxon>
        <taxon>Dikarya</taxon>
        <taxon>Ascomycota</taxon>
        <taxon>Pezizomycotina</taxon>
        <taxon>Dothideomycetes</taxon>
        <taxon>Dothideomycetidae</taxon>
        <taxon>Mycosphaerellales</taxon>
        <taxon>Teratosphaeriaceae</taxon>
        <taxon>Oleoguttula</taxon>
    </lineage>
</organism>
<dbReference type="PROSITE" id="PS00131">
    <property type="entry name" value="CARBOXYPEPT_SER_SER"/>
    <property type="match status" value="1"/>
</dbReference>
<sequence length="571" mass="61944">MLFTSIAAVGAAFLPTAIAQFVPAPTDLKTVAGQYPVRYKEVPQGICETTPNVTSYSGYVDVSPNQHIFFWFFEARNVDPTTAPLTIWLNGGPGDPSMVGLFSDNGPCWVDYDGNLQYNEYSWNNVSNMIYIDQPTQVGLSYAGPINGYVDPDSGFTVTVPGDTCPDYAPADSCGTFSNGNASLTANSTTAAAPNVWMTLQGLMTAFPQYAREGVHLSTESYGGHYGPVFAEYFETQNSAKIAGAHSISLLSLSVGNGWFDPRIQYPAYYNYTVSPGNSYNYKPYDTATAEQVYNLFWGTGNCIDKLNDCNTRQIDEVCSDADNFCYAVESIFDTITGRDEYDIRELSPDPFPYTNFVAYLNTPKVQQAIGAFTNFSYSVTNLGAGTTATAFGTTGDDARELGIIADCQKLLKQGVSILMYHGDADYNCNWLGGAEVAAEINATGWSGAGYQNISTPDDVVHGVVKQAGNYSFVRVYDAGHSVPFYKPLAALTMFERMLKNTDIATGTKAVTAAYRSTGPAKSTYVEGNSTIQLDVVDASCTYDTVTDVPDCSNGTSADTDSRKIKERKRR</sequence>
<dbReference type="InterPro" id="IPR018202">
    <property type="entry name" value="Ser_caboxypep_ser_AS"/>
</dbReference>
<keyword evidence="9" id="KW-1185">Reference proteome</keyword>
<dbReference type="PANTHER" id="PTHR11802">
    <property type="entry name" value="SERINE PROTEASE FAMILY S10 SERINE CARBOXYPEPTIDASE"/>
    <property type="match status" value="1"/>
</dbReference>
<dbReference type="GO" id="GO:0006508">
    <property type="term" value="P:proteolysis"/>
    <property type="evidence" value="ECO:0007669"/>
    <property type="project" value="UniProtKB-KW"/>
</dbReference>
<evidence type="ECO:0000256" key="4">
    <source>
        <dbReference type="ARBA" id="ARBA00022801"/>
    </source>
</evidence>